<organism evidence="5 6">
    <name type="scientific">Halobacillus alkaliphilus</name>
    <dbReference type="NCBI Taxonomy" id="396056"/>
    <lineage>
        <taxon>Bacteria</taxon>
        <taxon>Bacillati</taxon>
        <taxon>Bacillota</taxon>
        <taxon>Bacilli</taxon>
        <taxon>Bacillales</taxon>
        <taxon>Bacillaceae</taxon>
        <taxon>Halobacillus</taxon>
    </lineage>
</organism>
<dbReference type="PANTHER" id="PTHR39190">
    <property type="entry name" value="FLAGELLAR ASSEMBLY FACTOR FLIW"/>
    <property type="match status" value="1"/>
</dbReference>
<dbReference type="OrthoDB" id="9801235at2"/>
<dbReference type="Gene3D" id="2.30.290.10">
    <property type="entry name" value="BH3618-like"/>
    <property type="match status" value="1"/>
</dbReference>
<accession>A0A1I2KSY1</accession>
<proteinExistence type="inferred from homology"/>
<dbReference type="InterPro" id="IPR024046">
    <property type="entry name" value="Flagellar_assmbl_FliW_dom_sf"/>
</dbReference>
<keyword evidence="5" id="KW-0966">Cell projection</keyword>
<evidence type="ECO:0000313" key="5">
    <source>
        <dbReference type="EMBL" id="SFF68016.1"/>
    </source>
</evidence>
<evidence type="ECO:0000256" key="4">
    <source>
        <dbReference type="HAMAP-Rule" id="MF_01185"/>
    </source>
</evidence>
<evidence type="ECO:0000256" key="2">
    <source>
        <dbReference type="ARBA" id="ARBA00022795"/>
    </source>
</evidence>
<dbReference type="Pfam" id="PF02623">
    <property type="entry name" value="FliW"/>
    <property type="match status" value="1"/>
</dbReference>
<keyword evidence="5" id="KW-0969">Cilium</keyword>
<comment type="subunit">
    <text evidence="4">Interacts with translational regulator CsrA and flagellin(s).</text>
</comment>
<dbReference type="GO" id="GO:0006417">
    <property type="term" value="P:regulation of translation"/>
    <property type="evidence" value="ECO:0007669"/>
    <property type="project" value="UniProtKB-KW"/>
</dbReference>
<dbReference type="AlphaFoldDB" id="A0A1I2KSY1"/>
<dbReference type="RefSeq" id="WP_089750689.1">
    <property type="nucleotide sequence ID" value="NZ_FOOG01000005.1"/>
</dbReference>
<comment type="similarity">
    <text evidence="4">Belongs to the FliW family.</text>
</comment>
<keyword evidence="3 4" id="KW-0810">Translation regulation</keyword>
<keyword evidence="4" id="KW-0143">Chaperone</keyword>
<keyword evidence="1 4" id="KW-0963">Cytoplasm</keyword>
<name>A0A1I2KSY1_9BACI</name>
<evidence type="ECO:0000313" key="6">
    <source>
        <dbReference type="Proteomes" id="UP000198897"/>
    </source>
</evidence>
<keyword evidence="5" id="KW-0282">Flagellum</keyword>
<keyword evidence="6" id="KW-1185">Reference proteome</keyword>
<reference evidence="6" key="1">
    <citation type="submission" date="2016-10" db="EMBL/GenBank/DDBJ databases">
        <authorList>
            <person name="Varghese N."/>
            <person name="Submissions S."/>
        </authorList>
    </citation>
    <scope>NUCLEOTIDE SEQUENCE [LARGE SCALE GENOMIC DNA]</scope>
    <source>
        <strain evidence="6">FP5</strain>
    </source>
</reference>
<dbReference type="GO" id="GO:0005737">
    <property type="term" value="C:cytoplasm"/>
    <property type="evidence" value="ECO:0007669"/>
    <property type="project" value="UniProtKB-SubCell"/>
</dbReference>
<dbReference type="InterPro" id="IPR003775">
    <property type="entry name" value="Flagellar_assembly_factor_FliW"/>
</dbReference>
<protein>
    <recommendedName>
        <fullName evidence="4">Flagellar assembly factor FliW</fullName>
    </recommendedName>
</protein>
<evidence type="ECO:0000256" key="3">
    <source>
        <dbReference type="ARBA" id="ARBA00022845"/>
    </source>
</evidence>
<dbReference type="EMBL" id="FOOG01000005">
    <property type="protein sequence ID" value="SFF68016.1"/>
    <property type="molecule type" value="Genomic_DNA"/>
</dbReference>
<comment type="function">
    <text evidence="4">Acts as an anti-CsrA protein, binds CsrA and prevents it from repressing translation of its target genes, one of which is flagellin. Binds to flagellin and participates in the assembly of the flagellum.</text>
</comment>
<dbReference type="NCBIfam" id="NF009793">
    <property type="entry name" value="PRK13285.1-1"/>
    <property type="match status" value="1"/>
</dbReference>
<sequence>MKIATKHFGHIEVDETRLLKFHNGLPGFEMYKTYALIPVDDSAVYFALQSVEAAGVALIVSSPYIFFKDYAFDVDENTKQELGLTSPDDVLVYNVLTLHDPFKDSTMNLQAPVIINLKNRKSKQLILNDQSYQTRHLLVNGQEGGDRRVNP</sequence>
<evidence type="ECO:0000256" key="1">
    <source>
        <dbReference type="ARBA" id="ARBA00022490"/>
    </source>
</evidence>
<dbReference type="PANTHER" id="PTHR39190:SF1">
    <property type="entry name" value="FLAGELLAR ASSEMBLY FACTOR FLIW"/>
    <property type="match status" value="1"/>
</dbReference>
<dbReference type="HAMAP" id="MF_01185">
    <property type="entry name" value="FliW"/>
    <property type="match status" value="1"/>
</dbReference>
<gene>
    <name evidence="4" type="primary">fliW</name>
    <name evidence="5" type="ORF">SAMN05216353_10583</name>
</gene>
<dbReference type="GO" id="GO:0044780">
    <property type="term" value="P:bacterial-type flagellum assembly"/>
    <property type="evidence" value="ECO:0007669"/>
    <property type="project" value="UniProtKB-UniRule"/>
</dbReference>
<keyword evidence="2 4" id="KW-1005">Bacterial flagellum biogenesis</keyword>
<dbReference type="Proteomes" id="UP000198897">
    <property type="component" value="Unassembled WGS sequence"/>
</dbReference>
<comment type="subcellular location">
    <subcellularLocation>
        <location evidence="4">Cytoplasm</location>
    </subcellularLocation>
</comment>
<dbReference type="SUPFAM" id="SSF141457">
    <property type="entry name" value="BH3618-like"/>
    <property type="match status" value="1"/>
</dbReference>